<sequence>MAKNNAAKFKRLFWFLNAGNLDVKKDRHLIIHQVFSYGSMADVRQLFKMYGKEVIKREFKKPAPGLYYPSVLNFARYLLGIKKINKKKYLKNIYAAPSRNFRR</sequence>
<accession>A0A1F5RW03</accession>
<dbReference type="AlphaFoldDB" id="A0A1F5RW03"/>
<protein>
    <recommendedName>
        <fullName evidence="1">DUF6922 domain-containing protein</fullName>
    </recommendedName>
</protein>
<dbReference type="Proteomes" id="UP000177691">
    <property type="component" value="Unassembled WGS sequence"/>
</dbReference>
<evidence type="ECO:0000313" key="3">
    <source>
        <dbReference type="Proteomes" id="UP000177691"/>
    </source>
</evidence>
<dbReference type="EMBL" id="MFFU01000042">
    <property type="protein sequence ID" value="OGF18596.1"/>
    <property type="molecule type" value="Genomic_DNA"/>
</dbReference>
<dbReference type="InterPro" id="IPR053830">
    <property type="entry name" value="DUF6922"/>
</dbReference>
<name>A0A1F5RW03_9BACT</name>
<dbReference type="Pfam" id="PF21956">
    <property type="entry name" value="DUF6922"/>
    <property type="match status" value="1"/>
</dbReference>
<reference evidence="2 3" key="1">
    <citation type="journal article" date="2016" name="Nat. Commun.">
        <title>Thousands of microbial genomes shed light on interconnected biogeochemical processes in an aquifer system.</title>
        <authorList>
            <person name="Anantharaman K."/>
            <person name="Brown C.T."/>
            <person name="Hug L.A."/>
            <person name="Sharon I."/>
            <person name="Castelle C.J."/>
            <person name="Probst A.J."/>
            <person name="Thomas B.C."/>
            <person name="Singh A."/>
            <person name="Wilkins M.J."/>
            <person name="Karaoz U."/>
            <person name="Brodie E.L."/>
            <person name="Williams K.H."/>
            <person name="Hubbard S.S."/>
            <person name="Banfield J.F."/>
        </authorList>
    </citation>
    <scope>NUCLEOTIDE SEQUENCE [LARGE SCALE GENOMIC DNA]</scope>
</reference>
<feature type="domain" description="DUF6922" evidence="1">
    <location>
        <begin position="10"/>
        <end position="58"/>
    </location>
</feature>
<gene>
    <name evidence="2" type="ORF">A3D54_04180</name>
</gene>
<proteinExistence type="predicted"/>
<organism evidence="2 3">
    <name type="scientific">Candidatus Falkowbacteria bacterium RIFCSPHIGHO2_02_FULL_45_15</name>
    <dbReference type="NCBI Taxonomy" id="1797987"/>
    <lineage>
        <taxon>Bacteria</taxon>
        <taxon>Candidatus Falkowiibacteriota</taxon>
    </lineage>
</organism>
<evidence type="ECO:0000259" key="1">
    <source>
        <dbReference type="Pfam" id="PF21956"/>
    </source>
</evidence>
<comment type="caution">
    <text evidence="2">The sequence shown here is derived from an EMBL/GenBank/DDBJ whole genome shotgun (WGS) entry which is preliminary data.</text>
</comment>
<evidence type="ECO:0000313" key="2">
    <source>
        <dbReference type="EMBL" id="OGF18596.1"/>
    </source>
</evidence>